<gene>
    <name evidence="2" type="ORF">DCG58_11510</name>
</gene>
<feature type="transmembrane region" description="Helical" evidence="1">
    <location>
        <begin position="348"/>
        <end position="368"/>
    </location>
</feature>
<keyword evidence="1" id="KW-0472">Membrane</keyword>
<feature type="transmembrane region" description="Helical" evidence="1">
    <location>
        <begin position="12"/>
        <end position="32"/>
    </location>
</feature>
<protein>
    <recommendedName>
        <fullName evidence="4">AcrB/AcrD/AcrF family protein</fullName>
    </recommendedName>
</protein>
<feature type="transmembrane region" description="Helical" evidence="1">
    <location>
        <begin position="103"/>
        <end position="123"/>
    </location>
</feature>
<evidence type="ECO:0000313" key="2">
    <source>
        <dbReference type="EMBL" id="HAE27781.1"/>
    </source>
</evidence>
<keyword evidence="1" id="KW-1133">Transmembrane helix</keyword>
<dbReference type="Proteomes" id="UP000259610">
    <property type="component" value="Unassembled WGS sequence"/>
</dbReference>
<name>A0A3B9GZA3_9PROT</name>
<evidence type="ECO:0008006" key="4">
    <source>
        <dbReference type="Google" id="ProtNLM"/>
    </source>
</evidence>
<accession>A0A3B9GZA3</accession>
<keyword evidence="1" id="KW-0812">Transmembrane</keyword>
<feature type="transmembrane region" description="Helical" evidence="1">
    <location>
        <begin position="259"/>
        <end position="281"/>
    </location>
</feature>
<evidence type="ECO:0000256" key="1">
    <source>
        <dbReference type="SAM" id="Phobius"/>
    </source>
</evidence>
<feature type="transmembrane region" description="Helical" evidence="1">
    <location>
        <begin position="185"/>
        <end position="215"/>
    </location>
</feature>
<dbReference type="AlphaFoldDB" id="A0A3B9GZA3"/>
<feature type="transmembrane region" description="Helical" evidence="1">
    <location>
        <begin position="227"/>
        <end position="247"/>
    </location>
</feature>
<organism evidence="2 3">
    <name type="scientific">Hyphomonas adhaerens</name>
    <dbReference type="NCBI Taxonomy" id="81029"/>
    <lineage>
        <taxon>Bacteria</taxon>
        <taxon>Pseudomonadati</taxon>
        <taxon>Pseudomonadota</taxon>
        <taxon>Alphaproteobacteria</taxon>
        <taxon>Hyphomonadales</taxon>
        <taxon>Hyphomonadaceae</taxon>
        <taxon>Hyphomonas</taxon>
    </lineage>
</organism>
<sequence length="590" mass="63060">MTSTSSKFGSARLWAGLLAGSIFLSVVVLSVLKQQLGRPGPDGDDIMRLVQVRDVLAGQGWFDLHQYRLGPDGGTLMHWSRIPDIPILLLTSLFDLFLPSETALAWAITIWPPISLLIVMGGLALAVRNIGDGKLLVFTFIVALFILFGHFRFLSGAIDHHNLQLGFLAVAVGDSLDRLVSPRNMILSAVMLALSVAVGAELYPFVAVLCAFHAVDWALRGADIRNGTLAFGAALAGAIAVCFFGTVPQAAWGRVYCDALSSISFLALAIGGGGLALCAAFLSGYGRLIRLAGLAAIGAACAGLFLLRGPQCLGSPLDILTPDMRDIWFGSIIEARPMFAQQGGRWPFVAYAMGPSLVGFGVSIVGLLRRRDVRTDLMFALLLALGLVLMLYQTRFYVFGSLLAIIPCAVWARDAYIAGRKEGGRRTGYLLPLALSSPTLWALPVMLVLPSSAPVIGGEQSCLSDETRVALNSVPPGMILSDANTGAALLEMTPHSVMYANYHRDIAGISASLEAFGLPPDKVPALLAENQVDYVLLCPNAGQNSTFEQLRPDGFLARLAAGKVPDWLQPVKPLPEDEASGRFYRVVPEN</sequence>
<reference evidence="2 3" key="1">
    <citation type="journal article" date="2018" name="Nat. Biotechnol.">
        <title>A standardized bacterial taxonomy based on genome phylogeny substantially revises the tree of life.</title>
        <authorList>
            <person name="Parks D.H."/>
            <person name="Chuvochina M."/>
            <person name="Waite D.W."/>
            <person name="Rinke C."/>
            <person name="Skarshewski A."/>
            <person name="Chaumeil P.A."/>
            <person name="Hugenholtz P."/>
        </authorList>
    </citation>
    <scope>NUCLEOTIDE SEQUENCE [LARGE SCALE GENOMIC DNA]</scope>
    <source>
        <strain evidence="2">UBA8733</strain>
    </source>
</reference>
<dbReference type="EMBL" id="DMAN01000258">
    <property type="protein sequence ID" value="HAE27781.1"/>
    <property type="molecule type" value="Genomic_DNA"/>
</dbReference>
<feature type="transmembrane region" description="Helical" evidence="1">
    <location>
        <begin position="375"/>
        <end position="392"/>
    </location>
</feature>
<feature type="transmembrane region" description="Helical" evidence="1">
    <location>
        <begin position="135"/>
        <end position="153"/>
    </location>
</feature>
<proteinExistence type="predicted"/>
<evidence type="ECO:0000313" key="3">
    <source>
        <dbReference type="Proteomes" id="UP000259610"/>
    </source>
</evidence>
<comment type="caution">
    <text evidence="2">The sequence shown here is derived from an EMBL/GenBank/DDBJ whole genome shotgun (WGS) entry which is preliminary data.</text>
</comment>
<feature type="transmembrane region" description="Helical" evidence="1">
    <location>
        <begin position="288"/>
        <end position="307"/>
    </location>
</feature>